<organism evidence="6 7">
    <name type="scientific">Hyphomonas beringensis</name>
    <dbReference type="NCBI Taxonomy" id="1280946"/>
    <lineage>
        <taxon>Bacteria</taxon>
        <taxon>Pseudomonadati</taxon>
        <taxon>Pseudomonadota</taxon>
        <taxon>Alphaproteobacteria</taxon>
        <taxon>Hyphomonadales</taxon>
        <taxon>Hyphomonadaceae</taxon>
        <taxon>Hyphomonas</taxon>
    </lineage>
</organism>
<name>A0A062TWY2_9PROT</name>
<evidence type="ECO:0000256" key="4">
    <source>
        <dbReference type="SAM" id="MobiDB-lite"/>
    </source>
</evidence>
<evidence type="ECO:0000313" key="7">
    <source>
        <dbReference type="Proteomes" id="UP000027037"/>
    </source>
</evidence>
<dbReference type="Gene3D" id="3.40.30.10">
    <property type="entry name" value="Glutaredoxin"/>
    <property type="match status" value="1"/>
</dbReference>
<dbReference type="PANTHER" id="PTHR32419:SF6">
    <property type="entry name" value="GLUTATHIONE S-TRANSFERASE OMEGA-LIKE 1-RELATED"/>
    <property type="match status" value="1"/>
</dbReference>
<evidence type="ECO:0000259" key="5">
    <source>
        <dbReference type="PROSITE" id="PS50405"/>
    </source>
</evidence>
<feature type="active site" description="Proton donor/acceptor" evidence="1">
    <location>
        <position position="195"/>
    </location>
</feature>
<protein>
    <recommendedName>
        <fullName evidence="5">GST C-terminal domain-containing protein</fullName>
    </recommendedName>
</protein>
<dbReference type="OrthoDB" id="9769158at2"/>
<proteinExistence type="predicted"/>
<sequence>MAGLLVNGEWKQKDEFAEEDGKFKRQDSSFRNWITPDGSAGPDGQNAVKAEPGRYHLYVSYACPWAHRTLIFRKLKELQDLIPVSVVHPHMLDNGWELSDDFPAATGDPLYGKKYLHEIYTLAQPHYTGKVTVPVLWDKQEEAIVNNESAEIIRIFNTAFNGITGNTEDYYPESLHDEIDQVNDRIYETVNNGVYKCGFAETQDAYDENITPLFDTLDWLEHRLSTNSRKYLVGNMLTEADIRLFTTLIRFDPVYYVHFKCNMKQIRAYPALNDYMQRLYEMPEVNPTVNFEHIKQHYYYSHKHINPYRIVPKGPRDNVTDLGIRM</sequence>
<feature type="region of interest" description="Disordered" evidence="4">
    <location>
        <begin position="15"/>
        <end position="47"/>
    </location>
</feature>
<feature type="compositionally biased region" description="Basic and acidic residues" evidence="4">
    <location>
        <begin position="15"/>
        <end position="28"/>
    </location>
</feature>
<dbReference type="Proteomes" id="UP000027037">
    <property type="component" value="Unassembled WGS sequence"/>
</dbReference>
<dbReference type="Pfam" id="PF13410">
    <property type="entry name" value="GST_C_2"/>
    <property type="match status" value="1"/>
</dbReference>
<gene>
    <name evidence="6" type="ORF">HY29_04455</name>
</gene>
<feature type="binding site" evidence="2">
    <location>
        <position position="96"/>
    </location>
    <ligand>
        <name>glutathione</name>
        <dbReference type="ChEBI" id="CHEBI:57925"/>
    </ligand>
</feature>
<dbReference type="InterPro" id="IPR016639">
    <property type="entry name" value="GST_Omega/GSH"/>
</dbReference>
<dbReference type="SUPFAM" id="SSF52833">
    <property type="entry name" value="Thioredoxin-like"/>
    <property type="match status" value="1"/>
</dbReference>
<feature type="binding site" evidence="2">
    <location>
        <begin position="130"/>
        <end position="133"/>
    </location>
    <ligand>
        <name>glutathione</name>
        <dbReference type="ChEBI" id="CHEBI:57925"/>
    </ligand>
</feature>
<dbReference type="RefSeq" id="WP_034798246.1">
    <property type="nucleotide sequence ID" value="NZ_AWFF01000065.1"/>
</dbReference>
<dbReference type="InterPro" id="IPR004045">
    <property type="entry name" value="Glutathione_S-Trfase_N"/>
</dbReference>
<dbReference type="GO" id="GO:0005737">
    <property type="term" value="C:cytoplasm"/>
    <property type="evidence" value="ECO:0007669"/>
    <property type="project" value="TreeGrafter"/>
</dbReference>
<dbReference type="PATRIC" id="fig|1280946.3.peg.2944"/>
<dbReference type="CDD" id="cd03190">
    <property type="entry name" value="GST_C_Omega_like"/>
    <property type="match status" value="1"/>
</dbReference>
<feature type="site" description="Lowers pKa of active site Cys" evidence="3">
    <location>
        <position position="255"/>
    </location>
</feature>
<feature type="site" description="Lowers pKa of active site Cys" evidence="3">
    <location>
        <position position="298"/>
    </location>
</feature>
<dbReference type="InterPro" id="IPR047047">
    <property type="entry name" value="GST_Omega-like_C"/>
</dbReference>
<dbReference type="PROSITE" id="PS50405">
    <property type="entry name" value="GST_CTER"/>
    <property type="match status" value="1"/>
</dbReference>
<evidence type="ECO:0000256" key="1">
    <source>
        <dbReference type="PIRSR" id="PIRSR015753-1"/>
    </source>
</evidence>
<dbReference type="AlphaFoldDB" id="A0A062TWY2"/>
<keyword evidence="7" id="KW-1185">Reference proteome</keyword>
<dbReference type="SFLD" id="SFLDG01148">
    <property type="entry name" value="Xi_(cytGST)"/>
    <property type="match status" value="1"/>
</dbReference>
<dbReference type="Pfam" id="PF13409">
    <property type="entry name" value="GST_N_2"/>
    <property type="match status" value="1"/>
</dbReference>
<feature type="binding site" evidence="2">
    <location>
        <begin position="148"/>
        <end position="149"/>
    </location>
    <ligand>
        <name>glutathione</name>
        <dbReference type="ChEBI" id="CHEBI:57925"/>
    </ligand>
</feature>
<dbReference type="PANTHER" id="PTHR32419">
    <property type="entry name" value="GLUTATHIONYL-HYDROQUINONE REDUCTASE"/>
    <property type="match status" value="1"/>
</dbReference>
<dbReference type="SFLD" id="SFLDS00019">
    <property type="entry name" value="Glutathione_Transferase_(cytos"/>
    <property type="match status" value="1"/>
</dbReference>
<dbReference type="InterPro" id="IPR040079">
    <property type="entry name" value="Glutathione_S-Trfase"/>
</dbReference>
<dbReference type="FunFam" id="3.40.30.10:FF:000058">
    <property type="entry name" value="Glutathione S-transferase, omega"/>
    <property type="match status" value="1"/>
</dbReference>
<feature type="domain" description="GST C-terminal" evidence="5">
    <location>
        <begin position="172"/>
        <end position="301"/>
    </location>
</feature>
<feature type="active site" description="Nucleophile" evidence="1">
    <location>
        <position position="63"/>
    </location>
</feature>
<dbReference type="eggNOG" id="COG0435">
    <property type="taxonomic scope" value="Bacteria"/>
</dbReference>
<accession>A0A062TWY2</accession>
<dbReference type="InterPro" id="IPR010987">
    <property type="entry name" value="Glutathione-S-Trfase_C-like"/>
</dbReference>
<evidence type="ECO:0000313" key="6">
    <source>
        <dbReference type="EMBL" id="KCZ52536.1"/>
    </source>
</evidence>
<evidence type="ECO:0000256" key="3">
    <source>
        <dbReference type="PIRSR" id="PIRSR015753-3"/>
    </source>
</evidence>
<dbReference type="Gene3D" id="1.20.1050.10">
    <property type="match status" value="1"/>
</dbReference>
<dbReference type="GO" id="GO:0004364">
    <property type="term" value="F:glutathione transferase activity"/>
    <property type="evidence" value="ECO:0007669"/>
    <property type="project" value="InterPro"/>
</dbReference>
<dbReference type="PIRSF" id="PIRSF015753">
    <property type="entry name" value="GST"/>
    <property type="match status" value="1"/>
</dbReference>
<reference evidence="6 7" key="1">
    <citation type="journal article" date="2014" name="Antonie Van Leeuwenhoek">
        <title>Hyphomonas beringensis sp. nov. and Hyphomonas chukchiensis sp. nov., isolated from surface seawater of the Bering Sea and Chukchi Sea.</title>
        <authorList>
            <person name="Li C."/>
            <person name="Lai Q."/>
            <person name="Li G."/>
            <person name="Dong C."/>
            <person name="Wang J."/>
            <person name="Liao Y."/>
            <person name="Shao Z."/>
        </authorList>
    </citation>
    <scope>NUCLEOTIDE SEQUENCE [LARGE SCALE GENOMIC DNA]</scope>
    <source>
        <strain evidence="6 7">25B14_1</strain>
    </source>
</reference>
<comment type="caution">
    <text evidence="6">The sequence shown here is derived from an EMBL/GenBank/DDBJ whole genome shotgun (WGS) entry which is preliminary data.</text>
</comment>
<dbReference type="STRING" id="1280946.HY29_04455"/>
<dbReference type="SUPFAM" id="SSF47616">
    <property type="entry name" value="GST C-terminal domain-like"/>
    <property type="match status" value="1"/>
</dbReference>
<dbReference type="SFLD" id="SFLDG01206">
    <property type="entry name" value="Xi.1"/>
    <property type="match status" value="1"/>
</dbReference>
<dbReference type="InterPro" id="IPR036249">
    <property type="entry name" value="Thioredoxin-like_sf"/>
</dbReference>
<evidence type="ECO:0000256" key="2">
    <source>
        <dbReference type="PIRSR" id="PIRSR015753-2"/>
    </source>
</evidence>
<dbReference type="EMBL" id="AWFF01000065">
    <property type="protein sequence ID" value="KCZ52536.1"/>
    <property type="molecule type" value="Genomic_DNA"/>
</dbReference>
<dbReference type="InterPro" id="IPR036282">
    <property type="entry name" value="Glutathione-S-Trfase_C_sf"/>
</dbReference>